<sequence length="358" mass="40052">MDQYWQDDQQNQQNQTSTLLRMQPIGETSFPSSKMLLSQTPDSRDPASFAGAPADTSSAYILPHTSTHSSVGFSPMECHHHQQGQSTHVNHELRPILLGGLLLTSTIITLFFVTFTIFATLPNIPTRRPGWYVGNDILRLLEPIVSLPFQFFILLESGIFQRRLNLGNTIAIVVFMVAAALYQQGAGLHTASIMFKHTIQTAVDDADAGSLLPLLLEIKSWIRDLWEHIISHYMYAIGGIIVSFVNAYVFRHYTVPVEVSRSRLFRLVWVANTFFYGLIVGAVAIQFPKGSIVALCLITIYGFMILGSFLYYRGYLTLNKLGSLPVLQSYFGSYIVGLVIVICWIVKSGGFTSRNELM</sequence>
<feature type="transmembrane region" description="Helical" evidence="2">
    <location>
        <begin position="164"/>
        <end position="182"/>
    </location>
</feature>
<name>A0ABQ8EVE6_9FUNG</name>
<feature type="transmembrane region" description="Helical" evidence="2">
    <location>
        <begin position="324"/>
        <end position="347"/>
    </location>
</feature>
<dbReference type="EMBL" id="JAFCIX010000569">
    <property type="protein sequence ID" value="KAH6586981.1"/>
    <property type="molecule type" value="Genomic_DNA"/>
</dbReference>
<feature type="transmembrane region" description="Helical" evidence="2">
    <location>
        <begin position="96"/>
        <end position="117"/>
    </location>
</feature>
<feature type="compositionally biased region" description="Low complexity" evidence="1">
    <location>
        <begin position="1"/>
        <end position="15"/>
    </location>
</feature>
<proteinExistence type="predicted"/>
<feature type="compositionally biased region" description="Polar residues" evidence="1">
    <location>
        <begin position="29"/>
        <end position="41"/>
    </location>
</feature>
<feature type="transmembrane region" description="Helical" evidence="2">
    <location>
        <begin position="137"/>
        <end position="155"/>
    </location>
</feature>
<evidence type="ECO:0000313" key="4">
    <source>
        <dbReference type="Proteomes" id="UP001648503"/>
    </source>
</evidence>
<evidence type="ECO:0000313" key="3">
    <source>
        <dbReference type="EMBL" id="KAH6586981.1"/>
    </source>
</evidence>
<keyword evidence="2" id="KW-0812">Transmembrane</keyword>
<keyword evidence="4" id="KW-1185">Reference proteome</keyword>
<keyword evidence="2" id="KW-0472">Membrane</keyword>
<evidence type="ECO:0000256" key="1">
    <source>
        <dbReference type="SAM" id="MobiDB-lite"/>
    </source>
</evidence>
<accession>A0ABQ8EVE6</accession>
<gene>
    <name evidence="3" type="ORF">BASA50_000030</name>
</gene>
<dbReference type="Proteomes" id="UP001648503">
    <property type="component" value="Unassembled WGS sequence"/>
</dbReference>
<comment type="caution">
    <text evidence="3">The sequence shown here is derived from an EMBL/GenBank/DDBJ whole genome shotgun (WGS) entry which is preliminary data.</text>
</comment>
<protein>
    <recommendedName>
        <fullName evidence="5">Chitin synthase export chaperone</fullName>
    </recommendedName>
</protein>
<feature type="transmembrane region" description="Helical" evidence="2">
    <location>
        <begin position="291"/>
        <end position="312"/>
    </location>
</feature>
<organism evidence="3 4">
    <name type="scientific">Batrachochytrium salamandrivorans</name>
    <dbReference type="NCBI Taxonomy" id="1357716"/>
    <lineage>
        <taxon>Eukaryota</taxon>
        <taxon>Fungi</taxon>
        <taxon>Fungi incertae sedis</taxon>
        <taxon>Chytridiomycota</taxon>
        <taxon>Chytridiomycota incertae sedis</taxon>
        <taxon>Chytridiomycetes</taxon>
        <taxon>Rhizophydiales</taxon>
        <taxon>Rhizophydiales incertae sedis</taxon>
        <taxon>Batrachochytrium</taxon>
    </lineage>
</organism>
<evidence type="ECO:0008006" key="5">
    <source>
        <dbReference type="Google" id="ProtNLM"/>
    </source>
</evidence>
<feature type="transmembrane region" description="Helical" evidence="2">
    <location>
        <begin position="264"/>
        <end position="285"/>
    </location>
</feature>
<reference evidence="3 4" key="1">
    <citation type="submission" date="2021-02" db="EMBL/GenBank/DDBJ databases">
        <title>Variation within the Batrachochytrium salamandrivorans European outbreak.</title>
        <authorList>
            <person name="Kelly M."/>
            <person name="Pasmans F."/>
            <person name="Shea T.P."/>
            <person name="Munoz J.F."/>
            <person name="Carranza S."/>
            <person name="Cuomo C.A."/>
            <person name="Martel A."/>
        </authorList>
    </citation>
    <scope>NUCLEOTIDE SEQUENCE [LARGE SCALE GENOMIC DNA]</scope>
    <source>
        <strain evidence="3 4">AMFP18/2</strain>
    </source>
</reference>
<feature type="region of interest" description="Disordered" evidence="1">
    <location>
        <begin position="1"/>
        <end position="51"/>
    </location>
</feature>
<keyword evidence="2" id="KW-1133">Transmembrane helix</keyword>
<feature type="transmembrane region" description="Helical" evidence="2">
    <location>
        <begin position="233"/>
        <end position="252"/>
    </location>
</feature>
<evidence type="ECO:0000256" key="2">
    <source>
        <dbReference type="SAM" id="Phobius"/>
    </source>
</evidence>